<evidence type="ECO:0000259" key="2">
    <source>
        <dbReference type="Pfam" id="PF01266"/>
    </source>
</evidence>
<evidence type="ECO:0000313" key="3">
    <source>
        <dbReference type="EMBL" id="TMJ10657.1"/>
    </source>
</evidence>
<dbReference type="InterPro" id="IPR006076">
    <property type="entry name" value="FAD-dep_OxRdtase"/>
</dbReference>
<proteinExistence type="inferred from homology"/>
<dbReference type="SUPFAM" id="SSF54373">
    <property type="entry name" value="FAD-linked reductases, C-terminal domain"/>
    <property type="match status" value="1"/>
</dbReference>
<dbReference type="SUPFAM" id="SSF51905">
    <property type="entry name" value="FAD/NAD(P)-binding domain"/>
    <property type="match status" value="1"/>
</dbReference>
<dbReference type="GO" id="GO:0008718">
    <property type="term" value="F:D-amino-acid dehydrogenase activity"/>
    <property type="evidence" value="ECO:0007669"/>
    <property type="project" value="TreeGrafter"/>
</dbReference>
<dbReference type="GO" id="GO:0005737">
    <property type="term" value="C:cytoplasm"/>
    <property type="evidence" value="ECO:0007669"/>
    <property type="project" value="TreeGrafter"/>
</dbReference>
<dbReference type="Proteomes" id="UP000320393">
    <property type="component" value="Unassembled WGS sequence"/>
</dbReference>
<protein>
    <submittedName>
        <fullName evidence="3">FAD-dependent oxidoreductase</fullName>
    </submittedName>
</protein>
<dbReference type="PANTHER" id="PTHR13847">
    <property type="entry name" value="SARCOSINE DEHYDROGENASE-RELATED"/>
    <property type="match status" value="1"/>
</dbReference>
<gene>
    <name evidence="3" type="ORF">E6H02_07845</name>
</gene>
<dbReference type="InterPro" id="IPR036188">
    <property type="entry name" value="FAD/NAD-bd_sf"/>
</dbReference>
<feature type="domain" description="FAD dependent oxidoreductase" evidence="2">
    <location>
        <begin position="3"/>
        <end position="398"/>
    </location>
</feature>
<comment type="caution">
    <text evidence="3">The sequence shown here is derived from an EMBL/GenBank/DDBJ whole genome shotgun (WGS) entry which is preliminary data.</text>
</comment>
<evidence type="ECO:0000313" key="4">
    <source>
        <dbReference type="Proteomes" id="UP000320393"/>
    </source>
</evidence>
<evidence type="ECO:0000256" key="1">
    <source>
        <dbReference type="ARBA" id="ARBA00009410"/>
    </source>
</evidence>
<organism evidence="3 4">
    <name type="scientific">Candidatus Segetimicrobium genomatis</name>
    <dbReference type="NCBI Taxonomy" id="2569760"/>
    <lineage>
        <taxon>Bacteria</taxon>
        <taxon>Bacillati</taxon>
        <taxon>Candidatus Sysuimicrobiota</taxon>
        <taxon>Candidatus Sysuimicrobiia</taxon>
        <taxon>Candidatus Sysuimicrobiales</taxon>
        <taxon>Candidatus Segetimicrobiaceae</taxon>
        <taxon>Candidatus Segetimicrobium</taxon>
    </lineage>
</organism>
<reference evidence="3 4" key="1">
    <citation type="journal article" date="2019" name="Nat. Microbiol.">
        <title>Mediterranean grassland soil C-N compound turnover is dependent on rainfall and depth, and is mediated by genomically divergent microorganisms.</title>
        <authorList>
            <person name="Diamond S."/>
            <person name="Andeer P.F."/>
            <person name="Li Z."/>
            <person name="Crits-Christoph A."/>
            <person name="Burstein D."/>
            <person name="Anantharaman K."/>
            <person name="Lane K.R."/>
            <person name="Thomas B.C."/>
            <person name="Pan C."/>
            <person name="Northen T.R."/>
            <person name="Banfield J.F."/>
        </authorList>
    </citation>
    <scope>NUCLEOTIDE SEQUENCE [LARGE SCALE GENOMIC DNA]</scope>
    <source>
        <strain evidence="3">NP_5</strain>
    </source>
</reference>
<dbReference type="Gene3D" id="3.30.9.10">
    <property type="entry name" value="D-Amino Acid Oxidase, subunit A, domain 2"/>
    <property type="match status" value="1"/>
</dbReference>
<dbReference type="AlphaFoldDB" id="A0A537LSN0"/>
<dbReference type="NCBIfam" id="NF001933">
    <property type="entry name" value="PRK00711.1"/>
    <property type="match status" value="1"/>
</dbReference>
<comment type="similarity">
    <text evidence="1">Belongs to the DadA oxidoreductase family.</text>
</comment>
<dbReference type="EMBL" id="VBAM01000289">
    <property type="protein sequence ID" value="TMJ10657.1"/>
    <property type="molecule type" value="Genomic_DNA"/>
</dbReference>
<accession>A0A537LSN0</accession>
<name>A0A537LSN0_9BACT</name>
<dbReference type="GO" id="GO:0005886">
    <property type="term" value="C:plasma membrane"/>
    <property type="evidence" value="ECO:0007669"/>
    <property type="project" value="TreeGrafter"/>
</dbReference>
<dbReference type="GO" id="GO:0055130">
    <property type="term" value="P:D-alanine catabolic process"/>
    <property type="evidence" value="ECO:0007669"/>
    <property type="project" value="TreeGrafter"/>
</dbReference>
<dbReference type="PANTHER" id="PTHR13847:SF280">
    <property type="entry name" value="D-AMINO ACID DEHYDROGENASE"/>
    <property type="match status" value="1"/>
</dbReference>
<dbReference type="Pfam" id="PF01266">
    <property type="entry name" value="DAO"/>
    <property type="match status" value="1"/>
</dbReference>
<sequence length="420" mass="45910">MKTLVLGGGIVGITTAYWLATDGHEVTVVEADDGVGREATASNAGIIAPGHSSAWASPRAPAMLVRSLFGAETAIRVRLRPDLRLYSWGWKFLRECTAERARENTLVKLRLCQYSQVLMTDLVRRTGIEYHAVTQGALYIYRDPAELEAGAKKMALLSSHGQTQDLLDADEVARFDPVFEPVKHKIAGAVRDLTDSSGDAQRFTEALARICRERLGVVLRLKTRVGALRAEGERITGVLTDQGLLSADAYVLALGVQSPLVARTVGVKLAIYPAKGYSSTFPLTSGLAPTVPGVDEQWLVAWSRLGDRLRLTSTAEFAGYDWNWTPRDFNNILRFARDVFPHAADYARGEYHACLRPMTPDGRPVLGRGRYRNLFLNVGHGHMGWTMAFGTAKIVADLMAGRKPDHDPGGFAPRPQAGGL</sequence>
<dbReference type="Gene3D" id="3.50.50.60">
    <property type="entry name" value="FAD/NAD(P)-binding domain"/>
    <property type="match status" value="2"/>
</dbReference>